<accession>A0A315XYX6</accession>
<feature type="compositionally biased region" description="Basic and acidic residues" evidence="1">
    <location>
        <begin position="22"/>
        <end position="33"/>
    </location>
</feature>
<evidence type="ECO:0000313" key="3">
    <source>
        <dbReference type="EMBL" id="PWJ10982.1"/>
    </source>
</evidence>
<sequence>MKKLLCLSTALLCLSASLFSCGDKKDSSSKDAETTTAATTAADTTAEDTTAEKKAEGDADVSDYLGKWECKEIVIDGEKSDNFYGMDAFALFQIELLEDGKANFFSSLEFKEKYEFTEIEWELTDDGNIKLIDEEFSDEEDDFDMSLKDGKLVMDMSDDESEFVAYLEKVNEFSEIPEDEEFSFDFSTEGDFEFDEEDFDTTVTEAN</sequence>
<evidence type="ECO:0000256" key="2">
    <source>
        <dbReference type="SAM" id="SignalP"/>
    </source>
</evidence>
<dbReference type="RefSeq" id="WP_109727354.1">
    <property type="nucleotide sequence ID" value="NZ_CACVSX010000004.1"/>
</dbReference>
<dbReference type="EMBL" id="QGDI01000011">
    <property type="protein sequence ID" value="PWJ10982.1"/>
    <property type="molecule type" value="Genomic_DNA"/>
</dbReference>
<protein>
    <recommendedName>
        <fullName evidence="5">Lipocalin-like domain-containing protein</fullName>
    </recommendedName>
</protein>
<dbReference type="OrthoDB" id="1821888at2"/>
<proteinExistence type="predicted"/>
<evidence type="ECO:0000313" key="4">
    <source>
        <dbReference type="Proteomes" id="UP000245720"/>
    </source>
</evidence>
<keyword evidence="2" id="KW-0732">Signal</keyword>
<feature type="signal peptide" evidence="2">
    <location>
        <begin position="1"/>
        <end position="22"/>
    </location>
</feature>
<dbReference type="Proteomes" id="UP000245720">
    <property type="component" value="Unassembled WGS sequence"/>
</dbReference>
<comment type="caution">
    <text evidence="3">The sequence shown here is derived from an EMBL/GenBank/DDBJ whole genome shotgun (WGS) entry which is preliminary data.</text>
</comment>
<dbReference type="AlphaFoldDB" id="A0A315XYX6"/>
<feature type="compositionally biased region" description="Low complexity" evidence="1">
    <location>
        <begin position="34"/>
        <end position="48"/>
    </location>
</feature>
<evidence type="ECO:0008006" key="5">
    <source>
        <dbReference type="Google" id="ProtNLM"/>
    </source>
</evidence>
<name>A0A315XYX6_RUMFL</name>
<dbReference type="PROSITE" id="PS51257">
    <property type="entry name" value="PROKAR_LIPOPROTEIN"/>
    <property type="match status" value="1"/>
</dbReference>
<gene>
    <name evidence="3" type="ORF">IE37_02629</name>
</gene>
<evidence type="ECO:0000256" key="1">
    <source>
        <dbReference type="SAM" id="MobiDB-lite"/>
    </source>
</evidence>
<organism evidence="3 4">
    <name type="scientific">Ruminococcus flavefaciens</name>
    <dbReference type="NCBI Taxonomy" id="1265"/>
    <lineage>
        <taxon>Bacteria</taxon>
        <taxon>Bacillati</taxon>
        <taxon>Bacillota</taxon>
        <taxon>Clostridia</taxon>
        <taxon>Eubacteriales</taxon>
        <taxon>Oscillospiraceae</taxon>
        <taxon>Ruminococcus</taxon>
    </lineage>
</organism>
<feature type="region of interest" description="Disordered" evidence="1">
    <location>
        <begin position="22"/>
        <end position="54"/>
    </location>
</feature>
<feature type="chain" id="PRO_5016332617" description="Lipocalin-like domain-containing protein" evidence="2">
    <location>
        <begin position="23"/>
        <end position="207"/>
    </location>
</feature>
<reference evidence="3 4" key="1">
    <citation type="submission" date="2018-05" db="EMBL/GenBank/DDBJ databases">
        <title>The Hungate 1000. A catalogue of reference genomes from the rumen microbiome.</title>
        <authorList>
            <person name="Kelly W."/>
        </authorList>
    </citation>
    <scope>NUCLEOTIDE SEQUENCE [LARGE SCALE GENOMIC DNA]</scope>
    <source>
        <strain evidence="3 4">SAb67</strain>
    </source>
</reference>